<evidence type="ECO:0000313" key="2">
    <source>
        <dbReference type="EMBL" id="MBB5887985.1"/>
    </source>
</evidence>
<dbReference type="SUPFAM" id="SSF158832">
    <property type="entry name" value="Tex N-terminal region-like"/>
    <property type="match status" value="1"/>
</dbReference>
<dbReference type="InterPro" id="IPR037027">
    <property type="entry name" value="YqgF/RNaseH-like_dom_sf"/>
</dbReference>
<organism evidence="2 3">
    <name type="scientific">Lactovum miscens</name>
    <dbReference type="NCBI Taxonomy" id="190387"/>
    <lineage>
        <taxon>Bacteria</taxon>
        <taxon>Bacillati</taxon>
        <taxon>Bacillota</taxon>
        <taxon>Bacilli</taxon>
        <taxon>Lactobacillales</taxon>
        <taxon>Streptococcaceae</taxon>
        <taxon>Lactovum</taxon>
    </lineage>
</organism>
<reference evidence="2 3" key="1">
    <citation type="submission" date="2020-08" db="EMBL/GenBank/DDBJ databases">
        <title>Genomic Encyclopedia of Type Strains, Phase IV (KMG-IV): sequencing the most valuable type-strain genomes for metagenomic binning, comparative biology and taxonomic classification.</title>
        <authorList>
            <person name="Goeker M."/>
        </authorList>
    </citation>
    <scope>NUCLEOTIDE SEQUENCE [LARGE SCALE GENOMIC DNA]</scope>
    <source>
        <strain evidence="2 3">DSM 14925</strain>
    </source>
</reference>
<dbReference type="Gene3D" id="1.10.10.650">
    <property type="entry name" value="RuvA domain 2-like"/>
    <property type="match status" value="1"/>
</dbReference>
<dbReference type="InterPro" id="IPR023319">
    <property type="entry name" value="Tex-like_HTH_dom_sf"/>
</dbReference>
<dbReference type="Pfam" id="PF09371">
    <property type="entry name" value="Tex_N"/>
    <property type="match status" value="1"/>
</dbReference>
<dbReference type="PANTHER" id="PTHR10724">
    <property type="entry name" value="30S RIBOSOMAL PROTEIN S1"/>
    <property type="match status" value="1"/>
</dbReference>
<dbReference type="InterPro" id="IPR050437">
    <property type="entry name" value="Ribos_protein_bS1-like"/>
</dbReference>
<dbReference type="Gene3D" id="1.10.3500.10">
    <property type="entry name" value="Tex N-terminal region-like"/>
    <property type="match status" value="1"/>
</dbReference>
<dbReference type="InterPro" id="IPR012340">
    <property type="entry name" value="NA-bd_OB-fold"/>
</dbReference>
<dbReference type="RefSeq" id="WP_183539620.1">
    <property type="nucleotide sequence ID" value="NZ_JACHHV010000012.1"/>
</dbReference>
<dbReference type="InterPro" id="IPR032639">
    <property type="entry name" value="Tex_YqgF"/>
</dbReference>
<dbReference type="GO" id="GO:0003729">
    <property type="term" value="F:mRNA binding"/>
    <property type="evidence" value="ECO:0007669"/>
    <property type="project" value="UniProtKB-ARBA"/>
</dbReference>
<dbReference type="CDD" id="cd05685">
    <property type="entry name" value="S1_Tex"/>
    <property type="match status" value="1"/>
</dbReference>
<dbReference type="Proteomes" id="UP000562464">
    <property type="component" value="Unassembled WGS sequence"/>
</dbReference>
<gene>
    <name evidence="2" type="ORF">HNQ37_000875</name>
</gene>
<dbReference type="SMART" id="SM00732">
    <property type="entry name" value="YqgFc"/>
    <property type="match status" value="1"/>
</dbReference>
<dbReference type="EMBL" id="JACHHV010000012">
    <property type="protein sequence ID" value="MBB5887985.1"/>
    <property type="molecule type" value="Genomic_DNA"/>
</dbReference>
<dbReference type="InterPro" id="IPR055179">
    <property type="entry name" value="Tex-like_central_region"/>
</dbReference>
<dbReference type="FunFam" id="1.10.10.650:FF:000001">
    <property type="entry name" value="S1 RNA-binding domain 1"/>
    <property type="match status" value="1"/>
</dbReference>
<dbReference type="AlphaFoldDB" id="A0A841C6A0"/>
<dbReference type="GO" id="GO:0003735">
    <property type="term" value="F:structural constituent of ribosome"/>
    <property type="evidence" value="ECO:0007669"/>
    <property type="project" value="TreeGrafter"/>
</dbReference>
<dbReference type="FunFam" id="1.10.150.310:FF:000001">
    <property type="entry name" value="RNA-binding transcriptional accessory protein"/>
    <property type="match status" value="1"/>
</dbReference>
<dbReference type="InterPro" id="IPR023323">
    <property type="entry name" value="Tex-like_dom_sf"/>
</dbReference>
<dbReference type="InterPro" id="IPR041692">
    <property type="entry name" value="HHH_9"/>
</dbReference>
<dbReference type="InterPro" id="IPR012337">
    <property type="entry name" value="RNaseH-like_sf"/>
</dbReference>
<dbReference type="Pfam" id="PF00575">
    <property type="entry name" value="S1"/>
    <property type="match status" value="1"/>
</dbReference>
<dbReference type="GO" id="GO:0005737">
    <property type="term" value="C:cytoplasm"/>
    <property type="evidence" value="ECO:0007669"/>
    <property type="project" value="UniProtKB-ARBA"/>
</dbReference>
<dbReference type="SUPFAM" id="SSF50249">
    <property type="entry name" value="Nucleic acid-binding proteins"/>
    <property type="match status" value="1"/>
</dbReference>
<accession>A0A841C6A0</accession>
<dbReference type="Pfam" id="PF22706">
    <property type="entry name" value="Tex_central_region"/>
    <property type="match status" value="1"/>
</dbReference>
<dbReference type="FunFam" id="3.30.420.140:FF:000001">
    <property type="entry name" value="RNA-binding transcriptional accessory protein"/>
    <property type="match status" value="1"/>
</dbReference>
<dbReference type="GO" id="GO:0006139">
    <property type="term" value="P:nucleobase-containing compound metabolic process"/>
    <property type="evidence" value="ECO:0007669"/>
    <property type="project" value="InterPro"/>
</dbReference>
<dbReference type="SUPFAM" id="SSF47781">
    <property type="entry name" value="RuvA domain 2-like"/>
    <property type="match status" value="2"/>
</dbReference>
<evidence type="ECO:0000313" key="3">
    <source>
        <dbReference type="Proteomes" id="UP000562464"/>
    </source>
</evidence>
<dbReference type="InterPro" id="IPR003029">
    <property type="entry name" value="S1_domain"/>
</dbReference>
<dbReference type="PROSITE" id="PS50126">
    <property type="entry name" value="S1"/>
    <property type="match status" value="1"/>
</dbReference>
<comment type="caution">
    <text evidence="2">The sequence shown here is derived from an EMBL/GenBank/DDBJ whole genome shotgun (WGS) entry which is preliminary data.</text>
</comment>
<dbReference type="SMART" id="SM00316">
    <property type="entry name" value="S1"/>
    <property type="match status" value="1"/>
</dbReference>
<protein>
    <recommendedName>
        <fullName evidence="1">S1 motif domain-containing protein</fullName>
    </recommendedName>
</protein>
<dbReference type="SUPFAM" id="SSF53098">
    <property type="entry name" value="Ribonuclease H-like"/>
    <property type="match status" value="1"/>
</dbReference>
<dbReference type="Pfam" id="PF12836">
    <property type="entry name" value="HHH_3"/>
    <property type="match status" value="1"/>
</dbReference>
<keyword evidence="3" id="KW-1185">Reference proteome</keyword>
<dbReference type="InterPro" id="IPR044146">
    <property type="entry name" value="S1_Tex"/>
</dbReference>
<dbReference type="Gene3D" id="1.10.150.310">
    <property type="entry name" value="Tex RuvX-like domain-like"/>
    <property type="match status" value="1"/>
</dbReference>
<dbReference type="InterPro" id="IPR006641">
    <property type="entry name" value="YqgF/RNaseH-like_dom"/>
</dbReference>
<dbReference type="InterPro" id="IPR018974">
    <property type="entry name" value="Tex-like_N"/>
</dbReference>
<evidence type="ECO:0000259" key="1">
    <source>
        <dbReference type="PROSITE" id="PS50126"/>
    </source>
</evidence>
<feature type="domain" description="S1 motif" evidence="1">
    <location>
        <begin position="633"/>
        <end position="702"/>
    </location>
</feature>
<dbReference type="Pfam" id="PF17674">
    <property type="entry name" value="HHH_9"/>
    <property type="match status" value="1"/>
</dbReference>
<dbReference type="InterPro" id="IPR010994">
    <property type="entry name" value="RuvA_2-like"/>
</dbReference>
<dbReference type="PANTHER" id="PTHR10724:SF10">
    <property type="entry name" value="S1 RNA-BINDING DOMAIN-CONTAINING PROTEIN 1"/>
    <property type="match status" value="1"/>
</dbReference>
<dbReference type="Pfam" id="PF16921">
    <property type="entry name" value="Tex_YqgF"/>
    <property type="match status" value="1"/>
</dbReference>
<dbReference type="Gene3D" id="3.30.420.140">
    <property type="entry name" value="YqgF/RNase H-like domain"/>
    <property type="match status" value="1"/>
</dbReference>
<dbReference type="Gene3D" id="2.40.50.140">
    <property type="entry name" value="Nucleic acid-binding proteins"/>
    <property type="match status" value="1"/>
</dbReference>
<proteinExistence type="predicted"/>
<dbReference type="FunFam" id="2.40.50.140:FF:000051">
    <property type="entry name" value="RNA-binding transcriptional accessory protein"/>
    <property type="match status" value="1"/>
</dbReference>
<dbReference type="GO" id="GO:0006412">
    <property type="term" value="P:translation"/>
    <property type="evidence" value="ECO:0007669"/>
    <property type="project" value="TreeGrafter"/>
</dbReference>
<sequence>MENYTKIAEKLNISQKQVKTILDLTAEGNTVPFIARYRKDMTGSLDEVQIKAIIDENGLMTKLADRKKSVLAKITELGKLTDALEASIQAAEKLSEVEDLYLPYKEKRRTKGTIAREAGLFDLSQMMVKNQVDIQAEALKFLSESFPTVDKAIQGAIDILSEMIAEAAPLRNWVLSEIKRNSTMTSTLKKTAVDEKQIFKIYYEFSEKVSELPNYRVLALNRGEKLGILAVKFENDDEKINRFFESRFSAQGNPYMMAAIKDATKKKIIPAMERIVRSELNEKAEASAIEAFGQNLKNLLLVAPLKGYTVLGFDPGFKNGCKLAVVDATGKFLDATVIYPTKPASASRIEASKKELVALIKKYHVDMIAIGNGTASRESEAFVAEVIKENKLDKTFYVIVSEAGASVYSASEIAREEFPDLSIEKRSAVSIARRIQDPLAELVKIEPQAIGVGQYQHDVSEKKLEENLDFVVETVVNQVGVNVNTASPSLLSHVAGLNGTLAQNIVAYRDENGALKSRAQLKKVPRLGEKAFEQAAGFLHVPEGENFLDNTGVHPESYSAVKRIFDLLQIDEGKLEQLKSVDIKELATKLEVGPESLKDIIEDLLKPGRDLRDSFDAPVLRQDVLDIKDLFIGQKLEGAVRNVVDFGAFVDIGLHDDGLVHISDLSKNFVKNPHEVIAVGQIVTVWVKLIDKERGKINLTMIEPRSSERK</sequence>
<name>A0A841C6A0_9LACT</name>